<name>A0A2Z4GDI4_9BACT</name>
<proteinExistence type="predicted"/>
<dbReference type="Proteomes" id="UP000249873">
    <property type="component" value="Chromosome"/>
</dbReference>
<dbReference type="OrthoDB" id="9765204at2"/>
<sequence>MRQFLALLGISFCFLACEKTEVAKTERQRLSGYKYVYSDAAKRDVYSAVYSYDENGNLASEAQNDTTYLIGVGQIVPVKTTHRYFYDTEGFVIKKTSEALSIRLTANTEITYTYRNGLLSLEDFGNNVREYRYNSLGELTTAIFTSKTSGNKTVAEYLDDIPTDLIKTTEGFTYLQDNERTFLDSDLLLRRYEKFSNDELIFEQDYTLQKSGLPQSALPNFKGFPKIKAFDYRKGIEKEIVTYKSTEGIRVLSDQRILNPEFDQNGYLIKNSGHELINQETDKSLYRELLFEYYYENY</sequence>
<keyword evidence="2" id="KW-1185">Reference proteome</keyword>
<evidence type="ECO:0000313" key="2">
    <source>
        <dbReference type="Proteomes" id="UP000249873"/>
    </source>
</evidence>
<dbReference type="EMBL" id="CP029480">
    <property type="protein sequence ID" value="AWV99392.1"/>
    <property type="molecule type" value="Genomic_DNA"/>
</dbReference>
<dbReference type="KEGG" id="als:DJ013_14980"/>
<evidence type="ECO:0000313" key="1">
    <source>
        <dbReference type="EMBL" id="AWV99392.1"/>
    </source>
</evidence>
<organism evidence="1 2">
    <name type="scientific">Arcticibacterium luteifluviistationis</name>
    <dbReference type="NCBI Taxonomy" id="1784714"/>
    <lineage>
        <taxon>Bacteria</taxon>
        <taxon>Pseudomonadati</taxon>
        <taxon>Bacteroidota</taxon>
        <taxon>Cytophagia</taxon>
        <taxon>Cytophagales</taxon>
        <taxon>Leadbetterellaceae</taxon>
        <taxon>Arcticibacterium</taxon>
    </lineage>
</organism>
<protein>
    <recommendedName>
        <fullName evidence="3">YD repeat-containing protein</fullName>
    </recommendedName>
</protein>
<evidence type="ECO:0008006" key="3">
    <source>
        <dbReference type="Google" id="ProtNLM"/>
    </source>
</evidence>
<accession>A0A2Z4GDI4</accession>
<gene>
    <name evidence="1" type="ORF">DJ013_14980</name>
</gene>
<reference evidence="1 2" key="1">
    <citation type="submission" date="2018-05" db="EMBL/GenBank/DDBJ databases">
        <title>Complete genome sequence of Arcticibacterium luteifluviistationis SM1504T, a cytophagaceae bacterium isolated from Arctic surface seawater.</title>
        <authorList>
            <person name="Li Y."/>
            <person name="Qin Q.-L."/>
        </authorList>
    </citation>
    <scope>NUCLEOTIDE SEQUENCE [LARGE SCALE GENOMIC DNA]</scope>
    <source>
        <strain evidence="1 2">SM1504</strain>
    </source>
</reference>
<dbReference type="Gene3D" id="2.180.10.10">
    <property type="entry name" value="RHS repeat-associated core"/>
    <property type="match status" value="1"/>
</dbReference>
<dbReference type="AlphaFoldDB" id="A0A2Z4GDI4"/>
<dbReference type="RefSeq" id="WP_111372761.1">
    <property type="nucleotide sequence ID" value="NZ_CP029480.1"/>
</dbReference>